<feature type="DNA-binding region" description="OmpR/PhoB-type" evidence="7">
    <location>
        <begin position="126"/>
        <end position="224"/>
    </location>
</feature>
<dbReference type="SUPFAM" id="SSF46894">
    <property type="entry name" value="C-terminal effector domain of the bipartite response regulators"/>
    <property type="match status" value="1"/>
</dbReference>
<keyword evidence="1" id="KW-0597">Phosphoprotein</keyword>
<dbReference type="PANTHER" id="PTHR48111:SF1">
    <property type="entry name" value="TWO-COMPONENT RESPONSE REGULATOR ORR33"/>
    <property type="match status" value="1"/>
</dbReference>
<name>A0A7Y9XX01_9SPHN</name>
<dbReference type="PROSITE" id="PS50110">
    <property type="entry name" value="RESPONSE_REGULATORY"/>
    <property type="match status" value="1"/>
</dbReference>
<dbReference type="GO" id="GO:0005829">
    <property type="term" value="C:cytosol"/>
    <property type="evidence" value="ECO:0007669"/>
    <property type="project" value="TreeGrafter"/>
</dbReference>
<dbReference type="InterPro" id="IPR036388">
    <property type="entry name" value="WH-like_DNA-bd_sf"/>
</dbReference>
<evidence type="ECO:0000256" key="6">
    <source>
        <dbReference type="PROSITE-ProRule" id="PRU00169"/>
    </source>
</evidence>
<evidence type="ECO:0000313" key="10">
    <source>
        <dbReference type="EMBL" id="NYH96149.1"/>
    </source>
</evidence>
<dbReference type="InterPro" id="IPR016032">
    <property type="entry name" value="Sig_transdc_resp-reg_C-effctor"/>
</dbReference>
<dbReference type="GO" id="GO:0032993">
    <property type="term" value="C:protein-DNA complex"/>
    <property type="evidence" value="ECO:0007669"/>
    <property type="project" value="TreeGrafter"/>
</dbReference>
<dbReference type="RefSeq" id="WP_179407987.1">
    <property type="nucleotide sequence ID" value="NZ_BMGF01000004.1"/>
</dbReference>
<dbReference type="InterPro" id="IPR001867">
    <property type="entry name" value="OmpR/PhoB-type_DNA-bd"/>
</dbReference>
<gene>
    <name evidence="10" type="ORF">FHS75_002481</name>
</gene>
<evidence type="ECO:0000259" key="9">
    <source>
        <dbReference type="PROSITE" id="PS51755"/>
    </source>
</evidence>
<dbReference type="PANTHER" id="PTHR48111">
    <property type="entry name" value="REGULATOR OF RPOS"/>
    <property type="match status" value="1"/>
</dbReference>
<dbReference type="InterPro" id="IPR001789">
    <property type="entry name" value="Sig_transdc_resp-reg_receiver"/>
</dbReference>
<evidence type="ECO:0000256" key="7">
    <source>
        <dbReference type="PROSITE-ProRule" id="PRU01091"/>
    </source>
</evidence>
<dbReference type="EMBL" id="JACBZF010000004">
    <property type="protein sequence ID" value="NYH96149.1"/>
    <property type="molecule type" value="Genomic_DNA"/>
</dbReference>
<keyword evidence="3" id="KW-0805">Transcription regulation</keyword>
<dbReference type="InterPro" id="IPR039420">
    <property type="entry name" value="WalR-like"/>
</dbReference>
<dbReference type="SMART" id="SM00862">
    <property type="entry name" value="Trans_reg_C"/>
    <property type="match status" value="1"/>
</dbReference>
<dbReference type="Gene3D" id="3.40.50.2300">
    <property type="match status" value="1"/>
</dbReference>
<dbReference type="GO" id="GO:0006355">
    <property type="term" value="P:regulation of DNA-templated transcription"/>
    <property type="evidence" value="ECO:0007669"/>
    <property type="project" value="InterPro"/>
</dbReference>
<feature type="domain" description="OmpR/PhoB-type" evidence="9">
    <location>
        <begin position="126"/>
        <end position="224"/>
    </location>
</feature>
<dbReference type="Pfam" id="PF00486">
    <property type="entry name" value="Trans_reg_C"/>
    <property type="match status" value="1"/>
</dbReference>
<dbReference type="GO" id="GO:0000976">
    <property type="term" value="F:transcription cis-regulatory region binding"/>
    <property type="evidence" value="ECO:0007669"/>
    <property type="project" value="TreeGrafter"/>
</dbReference>
<feature type="domain" description="Response regulatory" evidence="8">
    <location>
        <begin position="1"/>
        <end position="116"/>
    </location>
</feature>
<organism evidence="10 11">
    <name type="scientific">Novosphingobium marinum</name>
    <dbReference type="NCBI Taxonomy" id="1514948"/>
    <lineage>
        <taxon>Bacteria</taxon>
        <taxon>Pseudomonadati</taxon>
        <taxon>Pseudomonadota</taxon>
        <taxon>Alphaproteobacteria</taxon>
        <taxon>Sphingomonadales</taxon>
        <taxon>Sphingomonadaceae</taxon>
        <taxon>Novosphingobium</taxon>
    </lineage>
</organism>
<evidence type="ECO:0000256" key="5">
    <source>
        <dbReference type="ARBA" id="ARBA00023163"/>
    </source>
</evidence>
<evidence type="ECO:0000256" key="3">
    <source>
        <dbReference type="ARBA" id="ARBA00023015"/>
    </source>
</evidence>
<dbReference type="CDD" id="cd00383">
    <property type="entry name" value="trans_reg_C"/>
    <property type="match status" value="1"/>
</dbReference>
<evidence type="ECO:0000256" key="1">
    <source>
        <dbReference type="ARBA" id="ARBA00022553"/>
    </source>
</evidence>
<dbReference type="Gene3D" id="1.10.10.10">
    <property type="entry name" value="Winged helix-like DNA-binding domain superfamily/Winged helix DNA-binding domain"/>
    <property type="match status" value="1"/>
</dbReference>
<evidence type="ECO:0000256" key="4">
    <source>
        <dbReference type="ARBA" id="ARBA00023125"/>
    </source>
</evidence>
<keyword evidence="4 7" id="KW-0238">DNA-binding</keyword>
<protein>
    <submittedName>
        <fullName evidence="10">Two-component system phosphate regulon response regulator PhoB</fullName>
    </submittedName>
</protein>
<comment type="caution">
    <text evidence="6">Lacks conserved residue(s) required for the propagation of feature annotation.</text>
</comment>
<sequence>MHHIDILLTREPEGGIAPFEHGEMQLVFHMWDSLAELPLLEGSLWAFVDWVLPDISGLELVRRLRSDPLTAQAHITMILEEDDAEDKRRALRTGADDYMIGPIDRTALLDRVLSVKVLDREPGSALKAVRHGDLTIDLAAFQARWQDKPISLMPNEFRLLRYFAEHPGRVFTRAQLIAALGKQEPPVDERTVDVWIGRLRRALRSAGAGNPLRTVRSLGYVFDQVAEARSDVA</sequence>
<dbReference type="GO" id="GO:0000156">
    <property type="term" value="F:phosphorelay response regulator activity"/>
    <property type="evidence" value="ECO:0007669"/>
    <property type="project" value="TreeGrafter"/>
</dbReference>
<keyword evidence="11" id="KW-1185">Reference proteome</keyword>
<reference evidence="10 11" key="1">
    <citation type="submission" date="2020-07" db="EMBL/GenBank/DDBJ databases">
        <title>Genomic Encyclopedia of Type Strains, Phase IV (KMG-IV): sequencing the most valuable type-strain genomes for metagenomic binning, comparative biology and taxonomic classification.</title>
        <authorList>
            <person name="Goeker M."/>
        </authorList>
    </citation>
    <scope>NUCLEOTIDE SEQUENCE [LARGE SCALE GENOMIC DNA]</scope>
    <source>
        <strain evidence="10 11">DSM 29043</strain>
    </source>
</reference>
<keyword evidence="5" id="KW-0804">Transcription</keyword>
<comment type="caution">
    <text evidence="10">The sequence shown here is derived from an EMBL/GenBank/DDBJ whole genome shotgun (WGS) entry which is preliminary data.</text>
</comment>
<accession>A0A7Y9XX01</accession>
<evidence type="ECO:0000313" key="11">
    <source>
        <dbReference type="Proteomes" id="UP000522081"/>
    </source>
</evidence>
<dbReference type="InterPro" id="IPR011006">
    <property type="entry name" value="CheY-like_superfamily"/>
</dbReference>
<dbReference type="AlphaFoldDB" id="A0A7Y9XX01"/>
<keyword evidence="2" id="KW-0902">Two-component regulatory system</keyword>
<evidence type="ECO:0000256" key="2">
    <source>
        <dbReference type="ARBA" id="ARBA00023012"/>
    </source>
</evidence>
<proteinExistence type="predicted"/>
<dbReference type="PROSITE" id="PS51755">
    <property type="entry name" value="OMPR_PHOB"/>
    <property type="match status" value="1"/>
</dbReference>
<dbReference type="SUPFAM" id="SSF52172">
    <property type="entry name" value="CheY-like"/>
    <property type="match status" value="1"/>
</dbReference>
<evidence type="ECO:0000259" key="8">
    <source>
        <dbReference type="PROSITE" id="PS50110"/>
    </source>
</evidence>
<dbReference type="Proteomes" id="UP000522081">
    <property type="component" value="Unassembled WGS sequence"/>
</dbReference>
<dbReference type="Pfam" id="PF00072">
    <property type="entry name" value="Response_reg"/>
    <property type="match status" value="1"/>
</dbReference>